<organism evidence="1 2">
    <name type="scientific">Megasphaera intestinihominis</name>
    <dbReference type="NCBI Taxonomy" id="3133159"/>
    <lineage>
        <taxon>Bacteria</taxon>
        <taxon>Bacillati</taxon>
        <taxon>Bacillota</taxon>
        <taxon>Negativicutes</taxon>
        <taxon>Veillonellales</taxon>
        <taxon>Veillonellaceae</taxon>
        <taxon>Megasphaera</taxon>
    </lineage>
</organism>
<accession>A0ABV1CVV3</accession>
<protein>
    <recommendedName>
        <fullName evidence="3">Type II secretion system protein M</fullName>
    </recommendedName>
</protein>
<comment type="caution">
    <text evidence="1">The sequence shown here is derived from an EMBL/GenBank/DDBJ whole genome shotgun (WGS) entry which is preliminary data.</text>
</comment>
<proteinExistence type="predicted"/>
<reference evidence="1 2" key="1">
    <citation type="submission" date="2024-03" db="EMBL/GenBank/DDBJ databases">
        <title>Human intestinal bacterial collection.</title>
        <authorList>
            <person name="Pauvert C."/>
            <person name="Hitch T.C.A."/>
            <person name="Clavel T."/>
        </authorList>
    </citation>
    <scope>NUCLEOTIDE SEQUENCE [LARGE SCALE GENOMIC DNA]</scope>
    <source>
        <strain evidence="1 2">CLA-AA-H81</strain>
    </source>
</reference>
<dbReference type="RefSeq" id="WP_292105685.1">
    <property type="nucleotide sequence ID" value="NZ_JBBMEU010000028.1"/>
</dbReference>
<evidence type="ECO:0000313" key="1">
    <source>
        <dbReference type="EMBL" id="MEQ2422288.1"/>
    </source>
</evidence>
<evidence type="ECO:0000313" key="2">
    <source>
        <dbReference type="Proteomes" id="UP001433088"/>
    </source>
</evidence>
<name>A0ABV1CVV3_9FIRM</name>
<evidence type="ECO:0008006" key="3">
    <source>
        <dbReference type="Google" id="ProtNLM"/>
    </source>
</evidence>
<dbReference type="Proteomes" id="UP001433088">
    <property type="component" value="Unassembled WGS sequence"/>
</dbReference>
<dbReference type="EMBL" id="JBBMEU010000028">
    <property type="protein sequence ID" value="MEQ2422288.1"/>
    <property type="molecule type" value="Genomic_DNA"/>
</dbReference>
<gene>
    <name evidence="1" type="ORF">WMO23_06020</name>
</gene>
<dbReference type="PROSITE" id="PS51257">
    <property type="entry name" value="PROKAR_LIPOPROTEIN"/>
    <property type="match status" value="1"/>
</dbReference>
<keyword evidence="2" id="KW-1185">Reference proteome</keyword>
<sequence>MKAWRRRADWQRAFPVLAVLVAIAACFAISSYHTWQGWQGVHRQLAPYAHRARPQEKREAAKPDAGPDVAASLAARNVQLLSWQQSVREGSRQTLVLTGTFADLLAWLNDWPAACPLGTCQILRWERGEGGSVVTVEVSPDGKAGAALH</sequence>